<dbReference type="AlphaFoldDB" id="A0AAX3EEF0"/>
<dbReference type="EMBL" id="CP109831">
    <property type="protein sequence ID" value="UYU19729.1"/>
    <property type="molecule type" value="Genomic_DNA"/>
</dbReference>
<dbReference type="RefSeq" id="WP_048063706.1">
    <property type="nucleotide sequence ID" value="NZ_CP109831.1"/>
</dbReference>
<dbReference type="GeneID" id="40917332"/>
<accession>A0AAX3EEF0</accession>
<evidence type="ECO:0000259" key="1">
    <source>
        <dbReference type="Pfam" id="PF18765"/>
    </source>
</evidence>
<dbReference type="InterPro" id="IPR041633">
    <property type="entry name" value="Polbeta"/>
</dbReference>
<gene>
    <name evidence="2" type="ORF">OH143_07640</name>
</gene>
<organism evidence="2 3">
    <name type="scientific">Methanoculleus submarinus</name>
    <dbReference type="NCBI Taxonomy" id="204050"/>
    <lineage>
        <taxon>Archaea</taxon>
        <taxon>Methanobacteriati</taxon>
        <taxon>Methanobacteriota</taxon>
        <taxon>Stenosarchaea group</taxon>
        <taxon>Methanomicrobia</taxon>
        <taxon>Methanomicrobiales</taxon>
        <taxon>Methanomicrobiaceae</taxon>
        <taxon>Methanoculleus</taxon>
    </lineage>
</organism>
<dbReference type="Pfam" id="PF18765">
    <property type="entry name" value="Polbeta"/>
    <property type="match status" value="1"/>
</dbReference>
<proteinExistence type="predicted"/>
<dbReference type="InterPro" id="IPR052930">
    <property type="entry name" value="TA_antitoxin_MntA"/>
</dbReference>
<dbReference type="Proteomes" id="UP001156196">
    <property type="component" value="Chromosome"/>
</dbReference>
<evidence type="ECO:0000313" key="2">
    <source>
        <dbReference type="EMBL" id="UYU19729.1"/>
    </source>
</evidence>
<sequence length="120" mass="13826">MGERKEILFAYVYGSFVQGPFRDIDIAVFLADDSTGSSDPLRYELALEQELEEVTGVPIDVRVLTAAPLSFAFTVLRTGEILVSRDEEARCEFVCRILVEYHDFSYHRERYRREALGLLR</sequence>
<dbReference type="PANTHER" id="PTHR43852">
    <property type="entry name" value="NUCLEOTIDYLTRANSFERASE"/>
    <property type="match status" value="1"/>
</dbReference>
<evidence type="ECO:0000313" key="3">
    <source>
        <dbReference type="Proteomes" id="UP001156196"/>
    </source>
</evidence>
<dbReference type="PANTHER" id="PTHR43852:SF3">
    <property type="entry name" value="NUCLEOTIDYLTRANSFERASE"/>
    <property type="match status" value="1"/>
</dbReference>
<dbReference type="CDD" id="cd05403">
    <property type="entry name" value="NT_KNTase_like"/>
    <property type="match status" value="1"/>
</dbReference>
<dbReference type="SUPFAM" id="SSF81301">
    <property type="entry name" value="Nucleotidyltransferase"/>
    <property type="match status" value="1"/>
</dbReference>
<feature type="domain" description="Polymerase beta nucleotidyltransferase" evidence="1">
    <location>
        <begin position="4"/>
        <end position="88"/>
    </location>
</feature>
<reference evidence="2" key="1">
    <citation type="submission" date="2022-10" db="EMBL/GenBank/DDBJ databases">
        <title>Complete genome of Methanoculleus submarinus DSM 15122.</title>
        <authorList>
            <person name="Chen S.-C."/>
            <person name="Lai S.-J."/>
            <person name="You Y.-T."/>
        </authorList>
    </citation>
    <scope>NUCLEOTIDE SEQUENCE</scope>
    <source>
        <strain evidence="2">DSM 15122</strain>
    </source>
</reference>
<keyword evidence="3" id="KW-1185">Reference proteome</keyword>
<protein>
    <submittedName>
        <fullName evidence="2">Nucleotidyltransferase domain-containing protein</fullName>
    </submittedName>
</protein>
<dbReference type="KEGG" id="msum:OH143_07640"/>
<dbReference type="Gene3D" id="3.30.460.10">
    <property type="entry name" value="Beta Polymerase, domain 2"/>
    <property type="match status" value="1"/>
</dbReference>
<name>A0AAX3EEF0_9EURY</name>
<dbReference type="InterPro" id="IPR043519">
    <property type="entry name" value="NT_sf"/>
</dbReference>
<dbReference type="NCBIfam" id="NF047752">
    <property type="entry name" value="MntA_antitoxin"/>
    <property type="match status" value="1"/>
</dbReference>